<dbReference type="GO" id="GO:0022857">
    <property type="term" value="F:transmembrane transporter activity"/>
    <property type="evidence" value="ECO:0007669"/>
    <property type="project" value="InterPro"/>
</dbReference>
<feature type="transmembrane region" description="Helical" evidence="7">
    <location>
        <begin position="169"/>
        <end position="187"/>
    </location>
</feature>
<keyword evidence="4 7" id="KW-1133">Transmembrane helix</keyword>
<dbReference type="SUPFAM" id="SSF103473">
    <property type="entry name" value="MFS general substrate transporter"/>
    <property type="match status" value="1"/>
</dbReference>
<protein>
    <submittedName>
        <fullName evidence="8">Major facilitator superfamily MFS_1</fullName>
    </submittedName>
</protein>
<dbReference type="Gene3D" id="1.20.1250.20">
    <property type="entry name" value="MFS general substrate transporter like domains"/>
    <property type="match status" value="1"/>
</dbReference>
<evidence type="ECO:0000256" key="7">
    <source>
        <dbReference type="SAM" id="Phobius"/>
    </source>
</evidence>
<organism evidence="8 9">
    <name type="scientific">Aspergillus oryzae</name>
    <name type="common">Yellow koji mold</name>
    <dbReference type="NCBI Taxonomy" id="5062"/>
    <lineage>
        <taxon>Eukaryota</taxon>
        <taxon>Fungi</taxon>
        <taxon>Dikarya</taxon>
        <taxon>Ascomycota</taxon>
        <taxon>Pezizomycotina</taxon>
        <taxon>Eurotiomycetes</taxon>
        <taxon>Eurotiomycetidae</taxon>
        <taxon>Eurotiales</taxon>
        <taxon>Aspergillaceae</taxon>
        <taxon>Aspergillus</taxon>
        <taxon>Aspergillus subgen. Circumdati</taxon>
    </lineage>
</organism>
<dbReference type="PANTHER" id="PTHR43791:SF97">
    <property type="entry name" value="ALLANTOATE TRANSPORTER, PUTATIVE (AFU_ORTHOLOGUE AFUA_1G14700)-RELATED"/>
    <property type="match status" value="1"/>
</dbReference>
<dbReference type="InterPro" id="IPR011701">
    <property type="entry name" value="MFS"/>
</dbReference>
<feature type="transmembrane region" description="Helical" evidence="7">
    <location>
        <begin position="199"/>
        <end position="220"/>
    </location>
</feature>
<evidence type="ECO:0000256" key="5">
    <source>
        <dbReference type="ARBA" id="ARBA00023136"/>
    </source>
</evidence>
<comment type="caution">
    <text evidence="8">The sequence shown here is derived from an EMBL/GenBank/DDBJ whole genome shotgun (WGS) entry which is preliminary data.</text>
</comment>
<feature type="transmembrane region" description="Helical" evidence="7">
    <location>
        <begin position="431"/>
        <end position="452"/>
    </location>
</feature>
<evidence type="ECO:0000256" key="3">
    <source>
        <dbReference type="ARBA" id="ARBA00022692"/>
    </source>
</evidence>
<feature type="transmembrane region" description="Helical" evidence="7">
    <location>
        <begin position="232"/>
        <end position="252"/>
    </location>
</feature>
<feature type="transmembrane region" description="Helical" evidence="7">
    <location>
        <begin position="937"/>
        <end position="957"/>
    </location>
</feature>
<dbReference type="OrthoDB" id="5396681at2759"/>
<sequence length="1022" mass="114487">MESCKKNLEDSADIEVGVGYNRPIGFADVAHAGVNVNGTRTSNALNLLAEQRVEVDLESPRARRLLRKIDMRTMPLVLGLYTLQFLDKNSLSFAAIMGIRTDTNLSGSQYDWLGSIVYFGYLFGEIPAAFLMQRVPLAKYLGIMSMLWGTVVALHAVCHNFGGLAAVRFLLGSIEVCTTPAIIYVTSSWYTRSEQVTRVAVWYSTSGWAQVFGGFFSWAINQASQFKWQGLFIFYGALTFTTGVILFFFLAASPIDASWLSDEERIIALERVRDNKTGVEMWNFNWSQLKEALCDPRLYIVFLLMVATGLPNGGLTAFGPSIISGFGFDTNTTTLLSMVSGACAAIGCIGIIMMLAIPESYYTARYGGYILTMQYPNSILVVLAFITSGVGGSTKKVAFGASFQLGYAVGNICGPQTFQEHEAPHYYTAKFTMLAFLIFTAILLASVGVLHWHWNRQLDNQDALDIQNGVIHEHGVNEEFADLTDFQQRSFRSSPEDQKVNGLSSQQCNHGFPRVSGFGLAGEPGVKPHDCQQNKMSFMGIFNFHKHEIEKNIEWNPTGFQFIEAWSFPNVNEVTSWNFRHGCLESSQLKEWLQQTGKLSTPSYPLSEQPNGGIRLLICNYTLFERVSLGMSREDYKLVEAGLALHPATLSALEVNGGMFSRYSWYAGQQRHRTSIILKAPQKYEIANYMLSLTHDPASQWTTALLAGEDIIDLFPSMEDHRSELPFRSQAPGRTIRTGLAQSPEMWNNPLTLPCILVTDHLKRLQQYCTGSLTQQVMVIEEHLGVTTVGRRNQVPRFRGSTNRRLHSKDADVLNLGIPVNRSQTHFLTVSINSKLTSILFTKLSPKWNHEASRFLLNIVNESSGEWRGQNLHDNQIRELIEHNVCLAKSIEDHVLCLQARMELQLDVLYSFVAQSDNRLNARLAASTGRDSTSMKILAFITTIFLPGTFIATLFSMDMFDWKSAPSDGSSAVSSQFWIYWATAVPLTAVTLGGWALWWNFEKHRNQEQDMETGKLDQAYSY</sequence>
<feature type="transmembrane region" description="Helical" evidence="7">
    <location>
        <begin position="369"/>
        <end position="390"/>
    </location>
</feature>
<proteinExistence type="inferred from homology"/>
<dbReference type="AlphaFoldDB" id="A0A1S9DCQ2"/>
<dbReference type="Gene3D" id="1.20.58.340">
    <property type="entry name" value="Magnesium transport protein CorA, transmembrane region"/>
    <property type="match status" value="1"/>
</dbReference>
<dbReference type="Proteomes" id="UP000190312">
    <property type="component" value="Unassembled WGS sequence"/>
</dbReference>
<evidence type="ECO:0000256" key="6">
    <source>
        <dbReference type="ARBA" id="ARBA00037968"/>
    </source>
</evidence>
<feature type="transmembrane region" description="Helical" evidence="7">
    <location>
        <begin position="977"/>
        <end position="1001"/>
    </location>
</feature>
<dbReference type="GO" id="GO:0016020">
    <property type="term" value="C:membrane"/>
    <property type="evidence" value="ECO:0007669"/>
    <property type="project" value="UniProtKB-SubCell"/>
</dbReference>
<dbReference type="PANTHER" id="PTHR43791">
    <property type="entry name" value="PERMEASE-RELATED"/>
    <property type="match status" value="1"/>
</dbReference>
<keyword evidence="3 7" id="KW-0812">Transmembrane</keyword>
<name>A0A1S9DCQ2_ASPOZ</name>
<evidence type="ECO:0000313" key="8">
    <source>
        <dbReference type="EMBL" id="OOO06696.1"/>
    </source>
</evidence>
<comment type="subcellular location">
    <subcellularLocation>
        <location evidence="1">Membrane</location>
        <topology evidence="1">Multi-pass membrane protein</topology>
    </subcellularLocation>
</comment>
<dbReference type="FunFam" id="1.20.1250.20:FF:000064">
    <property type="entry name" value="MFS allantoate transporter"/>
    <property type="match status" value="1"/>
</dbReference>
<feature type="transmembrane region" description="Helical" evidence="7">
    <location>
        <begin position="112"/>
        <end position="130"/>
    </location>
</feature>
<dbReference type="eggNOG" id="KOG2533">
    <property type="taxonomic scope" value="Eukaryota"/>
</dbReference>
<dbReference type="EMBL" id="MKZY01000007">
    <property type="protein sequence ID" value="OOO06696.1"/>
    <property type="molecule type" value="Genomic_DNA"/>
</dbReference>
<comment type="similarity">
    <text evidence="6">Belongs to the major facilitator superfamily. Allantoate permease family.</text>
</comment>
<dbReference type="Pfam" id="PF07690">
    <property type="entry name" value="MFS_1"/>
    <property type="match status" value="1"/>
</dbReference>
<accession>A0A1S9DCQ2</accession>
<feature type="transmembrane region" description="Helical" evidence="7">
    <location>
        <begin position="298"/>
        <end position="323"/>
    </location>
</feature>
<feature type="transmembrane region" description="Helical" evidence="7">
    <location>
        <begin position="335"/>
        <end position="357"/>
    </location>
</feature>
<gene>
    <name evidence="8" type="ORF">OAory_01088990</name>
</gene>
<evidence type="ECO:0000256" key="4">
    <source>
        <dbReference type="ARBA" id="ARBA00022989"/>
    </source>
</evidence>
<evidence type="ECO:0000313" key="9">
    <source>
        <dbReference type="Proteomes" id="UP000190312"/>
    </source>
</evidence>
<keyword evidence="2" id="KW-0813">Transport</keyword>
<dbReference type="SUPFAM" id="SSF144083">
    <property type="entry name" value="Magnesium transport protein CorA, transmembrane region"/>
    <property type="match status" value="1"/>
</dbReference>
<evidence type="ECO:0000256" key="2">
    <source>
        <dbReference type="ARBA" id="ARBA00022448"/>
    </source>
</evidence>
<keyword evidence="5 7" id="KW-0472">Membrane</keyword>
<dbReference type="VEuPathDB" id="FungiDB:AO090011000192"/>
<evidence type="ECO:0000256" key="1">
    <source>
        <dbReference type="ARBA" id="ARBA00004141"/>
    </source>
</evidence>
<feature type="transmembrane region" description="Helical" evidence="7">
    <location>
        <begin position="137"/>
        <end position="157"/>
    </location>
</feature>
<reference evidence="8 9" key="1">
    <citation type="submission" date="2016-10" db="EMBL/GenBank/DDBJ databases">
        <title>Genome sequencing of Aspergillus oryzae BCC7051.</title>
        <authorList>
            <person name="Thammarongtham C."/>
            <person name="Vorapreeda T."/>
            <person name="Nookaew I."/>
            <person name="Srisuk T."/>
            <person name="Land M."/>
            <person name="Jeennor S."/>
            <person name="Laoteng K."/>
        </authorList>
    </citation>
    <scope>NUCLEOTIDE SEQUENCE [LARGE SCALE GENOMIC DNA]</scope>
    <source>
        <strain evidence="8 9">BCC7051</strain>
    </source>
</reference>
<dbReference type="InterPro" id="IPR045863">
    <property type="entry name" value="CorA_TM1_TM2"/>
</dbReference>
<dbReference type="InterPro" id="IPR036259">
    <property type="entry name" value="MFS_trans_sf"/>
</dbReference>